<dbReference type="InterPro" id="IPR015421">
    <property type="entry name" value="PyrdxlP-dep_Trfase_major"/>
</dbReference>
<sequence>MLARRTGYFVESVIRDMTRLSLKHNAINLAQGFPDFPAPLTLKQAAAAAIMGDYNQYSITWGAKDLRDEISQKAREYNHIEADPESEITMTCGSTEAMMASMLALINEGDEAIIFEPFYENYGPDAAVSGAVPRFVPLNDDNSIDEDALESAFNRKTRVIILNTPNNPCGKVFTKGELKMIADLCVDNDVIAVTDEIYEYILYDNRKHISIASLDDMKDRTITISGFSKTYSVTGWRIGYALAEKNLTSAIRKVHDFLTVGAPAPLQHACVTALRYPGSYYKELASMYDEKRKFLHSALIKAGFKCNMPEGAYYILADIPEGVNMDDMEFAKHMVSEIGVAAVPGSSFYKSEAGKHKLRFTFSKKDETLMEAAERLEKLRI</sequence>
<dbReference type="CDD" id="cd00609">
    <property type="entry name" value="AAT_like"/>
    <property type="match status" value="1"/>
</dbReference>
<dbReference type="InterPro" id="IPR015422">
    <property type="entry name" value="PyrdxlP-dep_Trfase_small"/>
</dbReference>
<dbReference type="Pfam" id="PF00155">
    <property type="entry name" value="Aminotran_1_2"/>
    <property type="match status" value="1"/>
</dbReference>
<proteinExistence type="inferred from homology"/>
<accession>A0A0P7ZC99</accession>
<dbReference type="GO" id="GO:0030170">
    <property type="term" value="F:pyridoxal phosphate binding"/>
    <property type="evidence" value="ECO:0007669"/>
    <property type="project" value="InterPro"/>
</dbReference>
<comment type="cofactor">
    <cofactor evidence="1 6">
        <name>pyridoxal 5'-phosphate</name>
        <dbReference type="ChEBI" id="CHEBI:597326"/>
    </cofactor>
</comment>
<dbReference type="PATRIC" id="fig|1719120.3.peg.3470"/>
<dbReference type="GO" id="GO:0016212">
    <property type="term" value="F:kynurenine-oxoglutarate transaminase activity"/>
    <property type="evidence" value="ECO:0007669"/>
    <property type="project" value="TreeGrafter"/>
</dbReference>
<evidence type="ECO:0000256" key="1">
    <source>
        <dbReference type="ARBA" id="ARBA00001933"/>
    </source>
</evidence>
<dbReference type="Proteomes" id="UP000050360">
    <property type="component" value="Unassembled WGS sequence"/>
</dbReference>
<dbReference type="InterPro" id="IPR004839">
    <property type="entry name" value="Aminotransferase_I/II_large"/>
</dbReference>
<dbReference type="EMBL" id="LKCM01000248">
    <property type="protein sequence ID" value="KPQ42261.1"/>
    <property type="molecule type" value="Genomic_DNA"/>
</dbReference>
<dbReference type="FunFam" id="3.40.640.10:FF:000033">
    <property type="entry name" value="Aspartate aminotransferase"/>
    <property type="match status" value="1"/>
</dbReference>
<evidence type="ECO:0000313" key="9">
    <source>
        <dbReference type="Proteomes" id="UP000050360"/>
    </source>
</evidence>
<dbReference type="PANTHER" id="PTHR43807:SF20">
    <property type="entry name" value="FI04487P"/>
    <property type="match status" value="1"/>
</dbReference>
<reference evidence="8 9" key="1">
    <citation type="submission" date="2015-09" db="EMBL/GenBank/DDBJ databases">
        <title>A metagenomics-based metabolic model of nitrate-dependent anaerobic oxidation of methane by Methanoperedens-like archaea.</title>
        <authorList>
            <person name="Arshad A."/>
            <person name="Speth D.R."/>
            <person name="De Graaf R.M."/>
            <person name="Op Den Camp H.J."/>
            <person name="Jetten M.S."/>
            <person name="Welte C.U."/>
        </authorList>
    </citation>
    <scope>NUCLEOTIDE SEQUENCE [LARGE SCALE GENOMIC DNA]</scope>
</reference>
<dbReference type="AlphaFoldDB" id="A0A0P7ZC99"/>
<evidence type="ECO:0000313" key="8">
    <source>
        <dbReference type="EMBL" id="KPQ42261.1"/>
    </source>
</evidence>
<dbReference type="SUPFAM" id="SSF53383">
    <property type="entry name" value="PLP-dependent transferases"/>
    <property type="match status" value="1"/>
</dbReference>
<gene>
    <name evidence="8" type="primary">aspB_3</name>
    <name evidence="8" type="ORF">MPEBLZ_03191</name>
</gene>
<dbReference type="Gene3D" id="3.40.640.10">
    <property type="entry name" value="Type I PLP-dependent aspartate aminotransferase-like (Major domain)"/>
    <property type="match status" value="1"/>
</dbReference>
<evidence type="ECO:0000259" key="7">
    <source>
        <dbReference type="Pfam" id="PF00155"/>
    </source>
</evidence>
<evidence type="ECO:0000256" key="3">
    <source>
        <dbReference type="ARBA" id="ARBA00022576"/>
    </source>
</evidence>
<dbReference type="Gene3D" id="3.90.1150.10">
    <property type="entry name" value="Aspartate Aminotransferase, domain 1"/>
    <property type="match status" value="1"/>
</dbReference>
<keyword evidence="3 6" id="KW-0032">Aminotransferase</keyword>
<feature type="domain" description="Aminotransferase class I/classII large" evidence="7">
    <location>
        <begin position="26"/>
        <end position="376"/>
    </location>
</feature>
<dbReference type="InterPro" id="IPR051326">
    <property type="entry name" value="Kynurenine-oxoglutarate_AT"/>
</dbReference>
<keyword evidence="5" id="KW-0663">Pyridoxal phosphate</keyword>
<dbReference type="PROSITE" id="PS00105">
    <property type="entry name" value="AA_TRANSFER_CLASS_1"/>
    <property type="match status" value="1"/>
</dbReference>
<name>A0A0P7ZC99_9EURY</name>
<evidence type="ECO:0000256" key="6">
    <source>
        <dbReference type="RuleBase" id="RU000481"/>
    </source>
</evidence>
<dbReference type="PANTHER" id="PTHR43807">
    <property type="entry name" value="FI04487P"/>
    <property type="match status" value="1"/>
</dbReference>
<dbReference type="InterPro" id="IPR004838">
    <property type="entry name" value="NHTrfase_class1_PyrdxlP-BS"/>
</dbReference>
<evidence type="ECO:0000256" key="2">
    <source>
        <dbReference type="ARBA" id="ARBA00007441"/>
    </source>
</evidence>
<dbReference type="InterPro" id="IPR015424">
    <property type="entry name" value="PyrdxlP-dep_Trfase"/>
</dbReference>
<comment type="caution">
    <text evidence="8">The sequence shown here is derived from an EMBL/GenBank/DDBJ whole genome shotgun (WGS) entry which is preliminary data.</text>
</comment>
<comment type="similarity">
    <text evidence="2 6">Belongs to the class-I pyridoxal-phosphate-dependent aminotransferase family.</text>
</comment>
<dbReference type="EC" id="2.6.1.-" evidence="6"/>
<dbReference type="GO" id="GO:0005737">
    <property type="term" value="C:cytoplasm"/>
    <property type="evidence" value="ECO:0007669"/>
    <property type="project" value="TreeGrafter"/>
</dbReference>
<organism evidence="8 9">
    <name type="scientific">Candidatus Methanoperedens nitratireducens</name>
    <dbReference type="NCBI Taxonomy" id="1392998"/>
    <lineage>
        <taxon>Archaea</taxon>
        <taxon>Methanobacteriati</taxon>
        <taxon>Methanobacteriota</taxon>
        <taxon>Stenosarchaea group</taxon>
        <taxon>Methanomicrobia</taxon>
        <taxon>Methanosarcinales</taxon>
        <taxon>ANME-2 cluster</taxon>
        <taxon>Candidatus Methanoperedentaceae</taxon>
        <taxon>Candidatus Methanoperedens</taxon>
    </lineage>
</organism>
<evidence type="ECO:0000256" key="4">
    <source>
        <dbReference type="ARBA" id="ARBA00022679"/>
    </source>
</evidence>
<evidence type="ECO:0000256" key="5">
    <source>
        <dbReference type="ARBA" id="ARBA00022898"/>
    </source>
</evidence>
<protein>
    <recommendedName>
        <fullName evidence="6">Aminotransferase</fullName>
        <ecNumber evidence="6">2.6.1.-</ecNumber>
    </recommendedName>
</protein>
<keyword evidence="4 6" id="KW-0808">Transferase</keyword>